<dbReference type="Gramene" id="mRNA:HanXRQr2_Chr11g0491731">
    <property type="protein sequence ID" value="mRNA:HanXRQr2_Chr11g0491731"/>
    <property type="gene ID" value="HanXRQr2_Chr11g0491731"/>
</dbReference>
<reference evidence="1" key="2">
    <citation type="submission" date="2020-06" db="EMBL/GenBank/DDBJ databases">
        <title>Helianthus annuus Genome sequencing and assembly Release 2.</title>
        <authorList>
            <person name="Gouzy J."/>
            <person name="Langlade N."/>
            <person name="Munos S."/>
        </authorList>
    </citation>
    <scope>NUCLEOTIDE SEQUENCE</scope>
    <source>
        <tissue evidence="1">Leaves</tissue>
    </source>
</reference>
<comment type="caution">
    <text evidence="1">The sequence shown here is derived from an EMBL/GenBank/DDBJ whole genome shotgun (WGS) entry which is preliminary data.</text>
</comment>
<organism evidence="1 2">
    <name type="scientific">Helianthus annuus</name>
    <name type="common">Common sunflower</name>
    <dbReference type="NCBI Taxonomy" id="4232"/>
    <lineage>
        <taxon>Eukaryota</taxon>
        <taxon>Viridiplantae</taxon>
        <taxon>Streptophyta</taxon>
        <taxon>Embryophyta</taxon>
        <taxon>Tracheophyta</taxon>
        <taxon>Spermatophyta</taxon>
        <taxon>Magnoliopsida</taxon>
        <taxon>eudicotyledons</taxon>
        <taxon>Gunneridae</taxon>
        <taxon>Pentapetalae</taxon>
        <taxon>asterids</taxon>
        <taxon>campanulids</taxon>
        <taxon>Asterales</taxon>
        <taxon>Asteraceae</taxon>
        <taxon>Asteroideae</taxon>
        <taxon>Heliantheae alliance</taxon>
        <taxon>Heliantheae</taxon>
        <taxon>Helianthus</taxon>
    </lineage>
</organism>
<dbReference type="Proteomes" id="UP000215914">
    <property type="component" value="Unassembled WGS sequence"/>
</dbReference>
<gene>
    <name evidence="1" type="ORF">HanXRQr2_Chr11g0491731</name>
</gene>
<dbReference type="InterPro" id="IPR029048">
    <property type="entry name" value="HSP70_C_sf"/>
</dbReference>
<proteinExistence type="predicted"/>
<dbReference type="SUPFAM" id="SSF100934">
    <property type="entry name" value="Heat shock protein 70kD (HSP70), C-terminal subdomain"/>
    <property type="match status" value="1"/>
</dbReference>
<dbReference type="OrthoDB" id="3789372at2759"/>
<accession>A0A9K3HPT1</accession>
<sequence length="87" mass="9543">MHQSEDVVASADVPASAYVAASVANVAAPTTNEEHKKKVEAKNVLENCTYNMRNTIKDEKIGSKLSAYDKKKVEDAVEEAIQWFDGN</sequence>
<name>A0A9K3HPT1_HELAN</name>
<evidence type="ECO:0000313" key="1">
    <source>
        <dbReference type="EMBL" id="KAF5782114.1"/>
    </source>
</evidence>
<dbReference type="EMBL" id="MNCJ02000326">
    <property type="protein sequence ID" value="KAF5782114.1"/>
    <property type="molecule type" value="Genomic_DNA"/>
</dbReference>
<keyword evidence="1" id="KW-0346">Stress response</keyword>
<protein>
    <submittedName>
        <fullName evidence="1">Heat shock protein 70 family</fullName>
    </submittedName>
</protein>
<evidence type="ECO:0000313" key="2">
    <source>
        <dbReference type="Proteomes" id="UP000215914"/>
    </source>
</evidence>
<dbReference type="Gene3D" id="1.20.1270.10">
    <property type="match status" value="1"/>
</dbReference>
<keyword evidence="2" id="KW-1185">Reference proteome</keyword>
<dbReference type="AlphaFoldDB" id="A0A9K3HPT1"/>
<reference evidence="1" key="1">
    <citation type="journal article" date="2017" name="Nature">
        <title>The sunflower genome provides insights into oil metabolism, flowering and Asterid evolution.</title>
        <authorList>
            <person name="Badouin H."/>
            <person name="Gouzy J."/>
            <person name="Grassa C.J."/>
            <person name="Murat F."/>
            <person name="Staton S.E."/>
            <person name="Cottret L."/>
            <person name="Lelandais-Briere C."/>
            <person name="Owens G.L."/>
            <person name="Carrere S."/>
            <person name="Mayjonade B."/>
            <person name="Legrand L."/>
            <person name="Gill N."/>
            <person name="Kane N.C."/>
            <person name="Bowers J.E."/>
            <person name="Hubner S."/>
            <person name="Bellec A."/>
            <person name="Berard A."/>
            <person name="Berges H."/>
            <person name="Blanchet N."/>
            <person name="Boniface M.C."/>
            <person name="Brunel D."/>
            <person name="Catrice O."/>
            <person name="Chaidir N."/>
            <person name="Claudel C."/>
            <person name="Donnadieu C."/>
            <person name="Faraut T."/>
            <person name="Fievet G."/>
            <person name="Helmstetter N."/>
            <person name="King M."/>
            <person name="Knapp S.J."/>
            <person name="Lai Z."/>
            <person name="Le Paslier M.C."/>
            <person name="Lippi Y."/>
            <person name="Lorenzon L."/>
            <person name="Mandel J.R."/>
            <person name="Marage G."/>
            <person name="Marchand G."/>
            <person name="Marquand E."/>
            <person name="Bret-Mestries E."/>
            <person name="Morien E."/>
            <person name="Nambeesan S."/>
            <person name="Nguyen T."/>
            <person name="Pegot-Espagnet P."/>
            <person name="Pouilly N."/>
            <person name="Raftis F."/>
            <person name="Sallet E."/>
            <person name="Schiex T."/>
            <person name="Thomas J."/>
            <person name="Vandecasteele C."/>
            <person name="Vares D."/>
            <person name="Vear F."/>
            <person name="Vautrin S."/>
            <person name="Crespi M."/>
            <person name="Mangin B."/>
            <person name="Burke J.M."/>
            <person name="Salse J."/>
            <person name="Munos S."/>
            <person name="Vincourt P."/>
            <person name="Rieseberg L.H."/>
            <person name="Langlade N.B."/>
        </authorList>
    </citation>
    <scope>NUCLEOTIDE SEQUENCE</scope>
    <source>
        <tissue evidence="1">Leaves</tissue>
    </source>
</reference>